<dbReference type="Proteomes" id="UP000006556">
    <property type="component" value="Chromosome"/>
</dbReference>
<feature type="transmembrane region" description="Helical" evidence="6">
    <location>
        <begin position="6"/>
        <end position="25"/>
    </location>
</feature>
<accession>A5CYU1</accession>
<evidence type="ECO:0000256" key="1">
    <source>
        <dbReference type="ARBA" id="ARBA00003416"/>
    </source>
</evidence>
<keyword evidence="3 5" id="KW-0175">Coiled coil</keyword>
<organism evidence="7 8">
    <name type="scientific">Pelotomaculum thermopropionicum (strain DSM 13744 / JCM 10971 / SI)</name>
    <dbReference type="NCBI Taxonomy" id="370438"/>
    <lineage>
        <taxon>Bacteria</taxon>
        <taxon>Bacillati</taxon>
        <taxon>Bacillota</taxon>
        <taxon>Clostridia</taxon>
        <taxon>Eubacteriales</taxon>
        <taxon>Desulfotomaculaceae</taxon>
        <taxon>Pelotomaculum</taxon>
    </lineage>
</organism>
<dbReference type="EMBL" id="AP009389">
    <property type="protein sequence ID" value="BAF60858.1"/>
    <property type="molecule type" value="Genomic_DNA"/>
</dbReference>
<dbReference type="HOGENOM" id="CLU_020365_1_1_9"/>
<keyword evidence="6" id="KW-0472">Membrane</keyword>
<evidence type="ECO:0000256" key="6">
    <source>
        <dbReference type="SAM" id="Phobius"/>
    </source>
</evidence>
<keyword evidence="8" id="KW-1185">Reference proteome</keyword>
<dbReference type="AlphaFoldDB" id="A5CYU1"/>
<reference evidence="8" key="1">
    <citation type="journal article" date="2008" name="Genome Res.">
        <title>The genome of Pelotomaculum thermopropionicum reveals niche-associated evolution in anaerobic microbiota.</title>
        <authorList>
            <person name="Kosaka T."/>
            <person name="Kato S."/>
            <person name="Shimoyama T."/>
            <person name="Ishii S."/>
            <person name="Abe T."/>
            <person name="Watanabe K."/>
        </authorList>
    </citation>
    <scope>NUCLEOTIDE SEQUENCE [LARGE SCALE GENOMIC DNA]</scope>
    <source>
        <strain evidence="8">DSM 13744 / JCM 10971 / SI</strain>
    </source>
</reference>
<keyword evidence="6" id="KW-1133">Transmembrane helix</keyword>
<evidence type="ECO:0000313" key="8">
    <source>
        <dbReference type="Proteomes" id="UP000006556"/>
    </source>
</evidence>
<keyword evidence="4" id="KW-0233">DNA recombination</keyword>
<dbReference type="KEGG" id="pth:PTH_2677"/>
<name>A5CYU1_PELTS</name>
<sequence length="414" mass="46674">MSGSLVAVSLIFNVAAVILLAVLFLHLRRVKPPEFDVYFASLEKNQEKSERMIREEIARNREESGISAKQLREEIINILARLTQTSEYKLDKIRDTVEERLQLMQKDNNLKLEQMRATVDEKLHSTLEKRLGDSFRIVSERLELVHRGLGEMQSLAAGVGDLKRVLTNVKARGIWGEIQLAGLLEQILTEEQYARNVPTKKGSSERVEFAIKLPGRDGGDGPVWLPVDAKFPQEDYQRLIEAQEQADPVLAEQAARQLEMRIKGEAKNIKEKYLDPPGTTDFAIMFLPTESLFAEVLRRPGLCDTLLREYRVVVTGPTTLSALLNSLQVGFRTLAIEKRSSEVWALLGAVKAEFSKFGDILEKTRKKLQEASNTIETAARKSRTIEKKLKDVQELPVPETAGLLKEAAEEEITA</sequence>
<comment type="similarity">
    <text evidence="2">Belongs to the RmuC family.</text>
</comment>
<gene>
    <name evidence="7" type="ordered locus">PTH_2677</name>
</gene>
<protein>
    <submittedName>
        <fullName evidence="7">Uncharacterized protein conserved in bacteria</fullName>
    </submittedName>
</protein>
<dbReference type="Pfam" id="PF02646">
    <property type="entry name" value="RmuC"/>
    <property type="match status" value="1"/>
</dbReference>
<comment type="function">
    <text evidence="1">Involved in DNA recombination.</text>
</comment>
<dbReference type="InterPro" id="IPR003798">
    <property type="entry name" value="DNA_recombination_RmuC"/>
</dbReference>
<evidence type="ECO:0000313" key="7">
    <source>
        <dbReference type="EMBL" id="BAF60858.1"/>
    </source>
</evidence>
<dbReference type="GO" id="GO:0006310">
    <property type="term" value="P:DNA recombination"/>
    <property type="evidence" value="ECO:0007669"/>
    <property type="project" value="UniProtKB-KW"/>
</dbReference>
<dbReference type="STRING" id="370438.PTH_2677"/>
<dbReference type="PANTHER" id="PTHR30563">
    <property type="entry name" value="DNA RECOMBINATION PROTEIN RMUC"/>
    <property type="match status" value="1"/>
</dbReference>
<evidence type="ECO:0000256" key="4">
    <source>
        <dbReference type="ARBA" id="ARBA00023172"/>
    </source>
</evidence>
<dbReference type="PANTHER" id="PTHR30563:SF0">
    <property type="entry name" value="DNA RECOMBINATION PROTEIN RMUC"/>
    <property type="match status" value="1"/>
</dbReference>
<feature type="coiled-coil region" evidence="5">
    <location>
        <begin position="361"/>
        <end position="395"/>
    </location>
</feature>
<keyword evidence="6" id="KW-0812">Transmembrane</keyword>
<evidence type="ECO:0000256" key="5">
    <source>
        <dbReference type="SAM" id="Coils"/>
    </source>
</evidence>
<evidence type="ECO:0000256" key="3">
    <source>
        <dbReference type="ARBA" id="ARBA00023054"/>
    </source>
</evidence>
<evidence type="ECO:0000256" key="2">
    <source>
        <dbReference type="ARBA" id="ARBA00009840"/>
    </source>
</evidence>
<dbReference type="eggNOG" id="COG1322">
    <property type="taxonomic scope" value="Bacteria"/>
</dbReference>
<proteinExistence type="inferred from homology"/>